<sequence length="130" mass="14307">MFDENQNDGVASQPPLQFREDNSGNDSHANITHDRRTPVNAGSGPNDQLCFGNRDSLASSQSPVRNICLNQCPVGNGSIQNNVRSNEQSFSRGDTNRQSMDNVATHHQHSHLGNNSNFGMFKDESEFCSI</sequence>
<organism evidence="1 2">
    <name type="scientific">Eretmocerus hayati</name>
    <dbReference type="NCBI Taxonomy" id="131215"/>
    <lineage>
        <taxon>Eukaryota</taxon>
        <taxon>Metazoa</taxon>
        <taxon>Ecdysozoa</taxon>
        <taxon>Arthropoda</taxon>
        <taxon>Hexapoda</taxon>
        <taxon>Insecta</taxon>
        <taxon>Pterygota</taxon>
        <taxon>Neoptera</taxon>
        <taxon>Endopterygota</taxon>
        <taxon>Hymenoptera</taxon>
        <taxon>Apocrita</taxon>
        <taxon>Proctotrupomorpha</taxon>
        <taxon>Chalcidoidea</taxon>
        <taxon>Aphelinidae</taxon>
        <taxon>Aphelininae</taxon>
        <taxon>Eretmocerus</taxon>
    </lineage>
</organism>
<dbReference type="EMBL" id="CM056742">
    <property type="protein sequence ID" value="KAJ8680664.1"/>
    <property type="molecule type" value="Genomic_DNA"/>
</dbReference>
<evidence type="ECO:0000313" key="1">
    <source>
        <dbReference type="EMBL" id="KAJ8680664.1"/>
    </source>
</evidence>
<proteinExistence type="predicted"/>
<accession>A0ACC2PAM9</accession>
<protein>
    <submittedName>
        <fullName evidence="1">Uncharacterized protein</fullName>
    </submittedName>
</protein>
<name>A0ACC2PAM9_9HYME</name>
<reference evidence="1" key="1">
    <citation type="submission" date="2023-04" db="EMBL/GenBank/DDBJ databases">
        <title>A chromosome-level genome assembly of the parasitoid wasp Eretmocerus hayati.</title>
        <authorList>
            <person name="Zhong Y."/>
            <person name="Liu S."/>
            <person name="Liu Y."/>
        </authorList>
    </citation>
    <scope>NUCLEOTIDE SEQUENCE</scope>
    <source>
        <strain evidence="1">ZJU_SS_LIU_2023</strain>
    </source>
</reference>
<comment type="caution">
    <text evidence="1">The sequence shown here is derived from an EMBL/GenBank/DDBJ whole genome shotgun (WGS) entry which is preliminary data.</text>
</comment>
<evidence type="ECO:0000313" key="2">
    <source>
        <dbReference type="Proteomes" id="UP001239111"/>
    </source>
</evidence>
<keyword evidence="2" id="KW-1185">Reference proteome</keyword>
<gene>
    <name evidence="1" type="ORF">QAD02_016451</name>
</gene>
<dbReference type="Proteomes" id="UP001239111">
    <property type="component" value="Chromosome 2"/>
</dbReference>